<feature type="compositionally biased region" description="Basic residues" evidence="7">
    <location>
        <begin position="75"/>
        <end position="86"/>
    </location>
</feature>
<feature type="region of interest" description="Disordered" evidence="7">
    <location>
        <begin position="249"/>
        <end position="297"/>
    </location>
</feature>
<comment type="subcellular location">
    <subcellularLocation>
        <location evidence="1">Nucleus</location>
        <location evidence="1">Nucleolus</location>
    </subcellularLocation>
    <subcellularLocation>
        <location evidence="2">Nucleus</location>
        <location evidence="2">Nucleoplasm</location>
    </subcellularLocation>
</comment>
<dbReference type="Proteomes" id="UP000012073">
    <property type="component" value="Unassembled WGS sequence"/>
</dbReference>
<feature type="region of interest" description="Disordered" evidence="7">
    <location>
        <begin position="72"/>
        <end position="94"/>
    </location>
</feature>
<evidence type="ECO:0000256" key="4">
    <source>
        <dbReference type="ARBA" id="ARBA00018339"/>
    </source>
</evidence>
<evidence type="ECO:0000256" key="7">
    <source>
        <dbReference type="SAM" id="MobiDB-lite"/>
    </source>
</evidence>
<dbReference type="OMA" id="KEIWRME"/>
<evidence type="ECO:0000313" key="8">
    <source>
        <dbReference type="EMBL" id="CDF41093.1"/>
    </source>
</evidence>
<comment type="similarity">
    <text evidence="3">Belongs to the NOP53 family.</text>
</comment>
<dbReference type="PANTHER" id="PTHR14211:SF7">
    <property type="entry name" value="RIBOSOME BIOGENESIS PROTEIN NOP53"/>
    <property type="match status" value="1"/>
</dbReference>
<name>R7QTR3_CHOCR</name>
<keyword evidence="9" id="KW-1185">Reference proteome</keyword>
<dbReference type="GO" id="GO:0000027">
    <property type="term" value="P:ribosomal large subunit assembly"/>
    <property type="evidence" value="ECO:0007669"/>
    <property type="project" value="TreeGrafter"/>
</dbReference>
<evidence type="ECO:0000256" key="3">
    <source>
        <dbReference type="ARBA" id="ARBA00008838"/>
    </source>
</evidence>
<dbReference type="AlphaFoldDB" id="R7QTR3"/>
<evidence type="ECO:0000313" key="9">
    <source>
        <dbReference type="Proteomes" id="UP000012073"/>
    </source>
</evidence>
<accession>R7QTR3</accession>
<proteinExistence type="inferred from homology"/>
<evidence type="ECO:0000256" key="2">
    <source>
        <dbReference type="ARBA" id="ARBA00004642"/>
    </source>
</evidence>
<dbReference type="InterPro" id="IPR011687">
    <property type="entry name" value="Nop53/GLTSCR2"/>
</dbReference>
<dbReference type="GeneID" id="17319124"/>
<dbReference type="GO" id="GO:0005654">
    <property type="term" value="C:nucleoplasm"/>
    <property type="evidence" value="ECO:0007669"/>
    <property type="project" value="UniProtKB-SubCell"/>
</dbReference>
<gene>
    <name evidence="8" type="ORF">CHC_T00007319001</name>
</gene>
<sequence length="448" mass="50466">MVSAGTKRKRRDRGNRVAAAIEDGRIRGARERKTLGKVISASVPDTELFVEDRRGKEKAEVQQELLAQAAEDRRAAKRARRAVPKVRKSEGALGKSVPIASTSDLAGKRKKKGLGIVEVEILAKRKFDKPRGHVGNRSEVIRQQKLHKDGMEDVWNGEMSRKVADEISQNRRRLEGKVNVIHRSAPSVIHPAQGMSINPTHGDHQDKLGEALADIVRKDDDDEWTATKMKFDPALLAESTEGEVLGTGMKAASDAPDDSESSDDEDSIIRTVPQRKTRSQRHKEARKREMVSNIAKKKASARRVAELQNVDEIAREAKKLADKLSGEEKLRQLRENPPPAKKVHEPIFAKVAGQKVRNETVVEPVTLSAELSESMRRVKMPIANPLLRDRFVSFERRGLIAPPKVLPKEIWRMEQAKRQDERKDKRKRKGRGSRSNMTFWRNGKKAIL</sequence>
<feature type="compositionally biased region" description="Basic residues" evidence="7">
    <location>
        <begin position="273"/>
        <end position="285"/>
    </location>
</feature>
<keyword evidence="5" id="KW-0690">Ribosome biogenesis</keyword>
<dbReference type="OrthoDB" id="5072at2759"/>
<dbReference type="GO" id="GO:0008097">
    <property type="term" value="F:5S rRNA binding"/>
    <property type="evidence" value="ECO:0007669"/>
    <property type="project" value="TreeGrafter"/>
</dbReference>
<protein>
    <recommendedName>
        <fullName evidence="4">Ribosome biogenesis protein NOP53</fullName>
    </recommendedName>
</protein>
<dbReference type="PANTHER" id="PTHR14211">
    <property type="entry name" value="GLIOMA SUPPRESSOR CANDIDATE REGION GENE 2"/>
    <property type="match status" value="1"/>
</dbReference>
<feature type="region of interest" description="Disordered" evidence="7">
    <location>
        <begin position="415"/>
        <end position="448"/>
    </location>
</feature>
<organism evidence="8 9">
    <name type="scientific">Chondrus crispus</name>
    <name type="common">Carrageen Irish moss</name>
    <name type="synonym">Polymorpha crispa</name>
    <dbReference type="NCBI Taxonomy" id="2769"/>
    <lineage>
        <taxon>Eukaryota</taxon>
        <taxon>Rhodophyta</taxon>
        <taxon>Florideophyceae</taxon>
        <taxon>Rhodymeniophycidae</taxon>
        <taxon>Gigartinales</taxon>
        <taxon>Gigartinaceae</taxon>
        <taxon>Chondrus</taxon>
    </lineage>
</organism>
<dbReference type="GO" id="GO:0006364">
    <property type="term" value="P:rRNA processing"/>
    <property type="evidence" value="ECO:0007669"/>
    <property type="project" value="TreeGrafter"/>
</dbReference>
<dbReference type="KEGG" id="ccp:CHC_T00007319001"/>
<keyword evidence="6" id="KW-0539">Nucleus</keyword>
<evidence type="ECO:0000256" key="5">
    <source>
        <dbReference type="ARBA" id="ARBA00022517"/>
    </source>
</evidence>
<dbReference type="RefSeq" id="XP_005711387.1">
    <property type="nucleotide sequence ID" value="XM_005711330.1"/>
</dbReference>
<evidence type="ECO:0000256" key="6">
    <source>
        <dbReference type="ARBA" id="ARBA00023242"/>
    </source>
</evidence>
<evidence type="ECO:0000256" key="1">
    <source>
        <dbReference type="ARBA" id="ARBA00004604"/>
    </source>
</evidence>
<reference evidence="9" key="1">
    <citation type="journal article" date="2013" name="Proc. Natl. Acad. Sci. U.S.A.">
        <title>Genome structure and metabolic features in the red seaweed Chondrus crispus shed light on evolution of the Archaeplastida.</title>
        <authorList>
            <person name="Collen J."/>
            <person name="Porcel B."/>
            <person name="Carre W."/>
            <person name="Ball S.G."/>
            <person name="Chaparro C."/>
            <person name="Tonon T."/>
            <person name="Barbeyron T."/>
            <person name="Michel G."/>
            <person name="Noel B."/>
            <person name="Valentin K."/>
            <person name="Elias M."/>
            <person name="Artiguenave F."/>
            <person name="Arun A."/>
            <person name="Aury J.M."/>
            <person name="Barbosa-Neto J.F."/>
            <person name="Bothwell J.H."/>
            <person name="Bouget F.Y."/>
            <person name="Brillet L."/>
            <person name="Cabello-Hurtado F."/>
            <person name="Capella-Gutierrez S."/>
            <person name="Charrier B."/>
            <person name="Cladiere L."/>
            <person name="Cock J.M."/>
            <person name="Coelho S.M."/>
            <person name="Colleoni C."/>
            <person name="Czjzek M."/>
            <person name="Da Silva C."/>
            <person name="Delage L."/>
            <person name="Denoeud F."/>
            <person name="Deschamps P."/>
            <person name="Dittami S.M."/>
            <person name="Gabaldon T."/>
            <person name="Gachon C.M."/>
            <person name="Groisillier A."/>
            <person name="Herve C."/>
            <person name="Jabbari K."/>
            <person name="Katinka M."/>
            <person name="Kloareg B."/>
            <person name="Kowalczyk N."/>
            <person name="Labadie K."/>
            <person name="Leblanc C."/>
            <person name="Lopez P.J."/>
            <person name="McLachlan D.H."/>
            <person name="Meslet-Cladiere L."/>
            <person name="Moustafa A."/>
            <person name="Nehr Z."/>
            <person name="Nyvall Collen P."/>
            <person name="Panaud O."/>
            <person name="Partensky F."/>
            <person name="Poulain J."/>
            <person name="Rensing S.A."/>
            <person name="Rousvoal S."/>
            <person name="Samson G."/>
            <person name="Symeonidi A."/>
            <person name="Weissenbach J."/>
            <person name="Zambounis A."/>
            <person name="Wincker P."/>
            <person name="Boyen C."/>
        </authorList>
    </citation>
    <scope>NUCLEOTIDE SEQUENCE [LARGE SCALE GENOMIC DNA]</scope>
    <source>
        <strain evidence="9">cv. Stackhouse</strain>
    </source>
</reference>
<dbReference type="Pfam" id="PF07767">
    <property type="entry name" value="Nop53"/>
    <property type="match status" value="1"/>
</dbReference>
<dbReference type="EMBL" id="HG002309">
    <property type="protein sequence ID" value="CDF41093.1"/>
    <property type="molecule type" value="Genomic_DNA"/>
</dbReference>
<feature type="compositionally biased region" description="Acidic residues" evidence="7">
    <location>
        <begin position="255"/>
        <end position="266"/>
    </location>
</feature>
<dbReference type="GO" id="GO:0005730">
    <property type="term" value="C:nucleolus"/>
    <property type="evidence" value="ECO:0007669"/>
    <property type="project" value="UniProtKB-SubCell"/>
</dbReference>
<dbReference type="Gramene" id="CDF41093">
    <property type="protein sequence ID" value="CDF41093"/>
    <property type="gene ID" value="CHC_T00007319001"/>
</dbReference>